<dbReference type="InterPro" id="IPR000571">
    <property type="entry name" value="Znf_CCCH"/>
</dbReference>
<evidence type="ECO:0000256" key="2">
    <source>
        <dbReference type="ARBA" id="ARBA00022737"/>
    </source>
</evidence>
<feature type="zinc finger region" description="C3H1-type" evidence="7">
    <location>
        <begin position="189"/>
        <end position="216"/>
    </location>
</feature>
<feature type="region of interest" description="Disordered" evidence="8">
    <location>
        <begin position="163"/>
        <end position="185"/>
    </location>
</feature>
<proteinExistence type="predicted"/>
<evidence type="ECO:0000256" key="5">
    <source>
        <dbReference type="ARBA" id="ARBA00023043"/>
    </source>
</evidence>
<dbReference type="Pfam" id="PF12796">
    <property type="entry name" value="Ank_2"/>
    <property type="match status" value="1"/>
</dbReference>
<dbReference type="InterPro" id="IPR036855">
    <property type="entry name" value="Znf_CCCH_sf"/>
</dbReference>
<dbReference type="PROSITE" id="PS50297">
    <property type="entry name" value="ANK_REP_REGION"/>
    <property type="match status" value="1"/>
</dbReference>
<evidence type="ECO:0000313" key="11">
    <source>
        <dbReference type="Proteomes" id="UP001489004"/>
    </source>
</evidence>
<dbReference type="InterPro" id="IPR002110">
    <property type="entry name" value="Ankyrin_rpt"/>
</dbReference>
<feature type="domain" description="C3H1-type" evidence="9">
    <location>
        <begin position="189"/>
        <end position="216"/>
    </location>
</feature>
<keyword evidence="1 7" id="KW-0479">Metal-binding</keyword>
<dbReference type="InterPro" id="IPR041367">
    <property type="entry name" value="Znf-CCCH_4"/>
</dbReference>
<evidence type="ECO:0000256" key="8">
    <source>
        <dbReference type="SAM" id="MobiDB-lite"/>
    </source>
</evidence>
<protein>
    <recommendedName>
        <fullName evidence="9">C3H1-type domain-containing protein</fullName>
    </recommendedName>
</protein>
<name>A0AAW1R6C7_9CHLO</name>
<dbReference type="PROSITE" id="PS50088">
    <property type="entry name" value="ANK_REPEAT"/>
    <property type="match status" value="1"/>
</dbReference>
<evidence type="ECO:0000256" key="4">
    <source>
        <dbReference type="ARBA" id="ARBA00022833"/>
    </source>
</evidence>
<organism evidence="10 11">
    <name type="scientific">[Myrmecia] bisecta</name>
    <dbReference type="NCBI Taxonomy" id="41462"/>
    <lineage>
        <taxon>Eukaryota</taxon>
        <taxon>Viridiplantae</taxon>
        <taxon>Chlorophyta</taxon>
        <taxon>core chlorophytes</taxon>
        <taxon>Trebouxiophyceae</taxon>
        <taxon>Trebouxiales</taxon>
        <taxon>Trebouxiaceae</taxon>
        <taxon>Myrmecia</taxon>
    </lineage>
</organism>
<feature type="zinc finger region" description="C3H1-type" evidence="7">
    <location>
        <begin position="224"/>
        <end position="251"/>
    </location>
</feature>
<evidence type="ECO:0000259" key="9">
    <source>
        <dbReference type="PROSITE" id="PS50103"/>
    </source>
</evidence>
<feature type="region of interest" description="Disordered" evidence="8">
    <location>
        <begin position="276"/>
        <end position="311"/>
    </location>
</feature>
<dbReference type="Gene3D" id="1.25.40.20">
    <property type="entry name" value="Ankyrin repeat-containing domain"/>
    <property type="match status" value="1"/>
</dbReference>
<feature type="compositionally biased region" description="Basic and acidic residues" evidence="8">
    <location>
        <begin position="91"/>
        <end position="101"/>
    </location>
</feature>
<keyword evidence="5 6" id="KW-0040">ANK repeat</keyword>
<keyword evidence="3 7" id="KW-0863">Zinc-finger</keyword>
<evidence type="ECO:0000256" key="7">
    <source>
        <dbReference type="PROSITE-ProRule" id="PRU00723"/>
    </source>
</evidence>
<feature type="compositionally biased region" description="Low complexity" evidence="8">
    <location>
        <begin position="102"/>
        <end position="121"/>
    </location>
</feature>
<evidence type="ECO:0000313" key="10">
    <source>
        <dbReference type="EMBL" id="KAK9828951.1"/>
    </source>
</evidence>
<dbReference type="SMART" id="SM00356">
    <property type="entry name" value="ZnF_C3H1"/>
    <property type="match status" value="2"/>
</dbReference>
<evidence type="ECO:0000256" key="6">
    <source>
        <dbReference type="PROSITE-ProRule" id="PRU00023"/>
    </source>
</evidence>
<feature type="compositionally biased region" description="Pro residues" evidence="8">
    <location>
        <begin position="171"/>
        <end position="180"/>
    </location>
</feature>
<dbReference type="PANTHER" id="PTHR24171">
    <property type="entry name" value="ANKYRIN REPEAT DOMAIN-CONTAINING PROTEIN 39-RELATED"/>
    <property type="match status" value="1"/>
</dbReference>
<feature type="compositionally biased region" description="Gly residues" evidence="8">
    <location>
        <begin position="281"/>
        <end position="302"/>
    </location>
</feature>
<evidence type="ECO:0000256" key="1">
    <source>
        <dbReference type="ARBA" id="ARBA00022723"/>
    </source>
</evidence>
<feature type="repeat" description="ANK" evidence="6">
    <location>
        <begin position="35"/>
        <end position="67"/>
    </location>
</feature>
<feature type="domain" description="C3H1-type" evidence="9">
    <location>
        <begin position="224"/>
        <end position="251"/>
    </location>
</feature>
<dbReference type="GO" id="GO:0010468">
    <property type="term" value="P:regulation of gene expression"/>
    <property type="evidence" value="ECO:0007669"/>
    <property type="project" value="UniProtKB-ARBA"/>
</dbReference>
<accession>A0AAW1R6C7</accession>
<dbReference type="SMART" id="SM00248">
    <property type="entry name" value="ANK"/>
    <property type="match status" value="2"/>
</dbReference>
<dbReference type="PROSITE" id="PS50103">
    <property type="entry name" value="ZF_C3H1"/>
    <property type="match status" value="2"/>
</dbReference>
<dbReference type="Proteomes" id="UP001489004">
    <property type="component" value="Unassembled WGS sequence"/>
</dbReference>
<keyword evidence="4 7" id="KW-0862">Zinc</keyword>
<gene>
    <name evidence="10" type="ORF">WJX72_003002</name>
</gene>
<dbReference type="EMBL" id="JALJOR010000001">
    <property type="protein sequence ID" value="KAK9828951.1"/>
    <property type="molecule type" value="Genomic_DNA"/>
</dbReference>
<keyword evidence="11" id="KW-1185">Reference proteome</keyword>
<dbReference type="Gene3D" id="3.30.1370.210">
    <property type="match status" value="1"/>
</dbReference>
<feature type="compositionally biased region" description="Polar residues" evidence="8">
    <location>
        <begin position="124"/>
        <end position="149"/>
    </location>
</feature>
<sequence length="370" mass="39294">MGDFNQLWVAANRGDLAALQQELDKGAPIEGKDPMGRTALMEAVKCGHAECVEELLKRGADSTAKSLMGSTASEYNNSSNTQIARLLEQSLQDREGKDSRESQASQASTTTTTSAFGAAAGYPASNSSTGSRLMSISNPPSPSTPFQQRNPTSWAFAVSLSPPQQQSLLGGPPPQPPPQPTVGQQRPHFVARPVCRYWFSGRCRYGAACRFAHPPTGGPRPVQQPQQPVCRYYGSGTCRFGSVCRFRHDEPGGEQQLPSSQMLSMARQQSTPVLLPSQIGAGLGSGLGQGSPAGGGGGGGGASRLAGTSTAPAHDRLELDDEIEERMRNFGFTDSEATALGQQGVKLWDDHALDVMRAMQGAQQQQAQQY</sequence>
<reference evidence="10 11" key="1">
    <citation type="journal article" date="2024" name="Nat. Commun.">
        <title>Phylogenomics reveals the evolutionary origins of lichenization in chlorophyte algae.</title>
        <authorList>
            <person name="Puginier C."/>
            <person name="Libourel C."/>
            <person name="Otte J."/>
            <person name="Skaloud P."/>
            <person name="Haon M."/>
            <person name="Grisel S."/>
            <person name="Petersen M."/>
            <person name="Berrin J.G."/>
            <person name="Delaux P.M."/>
            <person name="Dal Grande F."/>
            <person name="Keller J."/>
        </authorList>
    </citation>
    <scope>NUCLEOTIDE SEQUENCE [LARGE SCALE GENOMIC DNA]</scope>
    <source>
        <strain evidence="10 11">SAG 2043</strain>
    </source>
</reference>
<dbReference type="SUPFAM" id="SSF48403">
    <property type="entry name" value="Ankyrin repeat"/>
    <property type="match status" value="1"/>
</dbReference>
<comment type="caution">
    <text evidence="10">The sequence shown here is derived from an EMBL/GenBank/DDBJ whole genome shotgun (WGS) entry which is preliminary data.</text>
</comment>
<dbReference type="Pfam" id="PF18044">
    <property type="entry name" value="zf-CCCH_4"/>
    <property type="match status" value="2"/>
</dbReference>
<dbReference type="AlphaFoldDB" id="A0AAW1R6C7"/>
<evidence type="ECO:0000256" key="3">
    <source>
        <dbReference type="ARBA" id="ARBA00022771"/>
    </source>
</evidence>
<dbReference type="GO" id="GO:0008270">
    <property type="term" value="F:zinc ion binding"/>
    <property type="evidence" value="ECO:0007669"/>
    <property type="project" value="UniProtKB-KW"/>
</dbReference>
<feature type="region of interest" description="Disordered" evidence="8">
    <location>
        <begin position="91"/>
        <end position="149"/>
    </location>
</feature>
<keyword evidence="2" id="KW-0677">Repeat</keyword>
<dbReference type="InterPro" id="IPR036770">
    <property type="entry name" value="Ankyrin_rpt-contain_sf"/>
</dbReference>
<dbReference type="SUPFAM" id="SSF90229">
    <property type="entry name" value="CCCH zinc finger"/>
    <property type="match status" value="2"/>
</dbReference>